<gene>
    <name evidence="1" type="ORF">R1sor_020570</name>
</gene>
<proteinExistence type="predicted"/>
<dbReference type="EMBL" id="JBJQOH010000001">
    <property type="protein sequence ID" value="KAL3702548.1"/>
    <property type="molecule type" value="Genomic_DNA"/>
</dbReference>
<reference evidence="1 2" key="1">
    <citation type="submission" date="2024-09" db="EMBL/GenBank/DDBJ databases">
        <title>Chromosome-scale assembly of Riccia sorocarpa.</title>
        <authorList>
            <person name="Paukszto L."/>
        </authorList>
    </citation>
    <scope>NUCLEOTIDE SEQUENCE [LARGE SCALE GENOMIC DNA]</scope>
    <source>
        <strain evidence="1">LP-2024</strain>
        <tissue evidence="1">Aerial parts of the thallus</tissue>
    </source>
</reference>
<keyword evidence="2" id="KW-1185">Reference proteome</keyword>
<evidence type="ECO:0000313" key="2">
    <source>
        <dbReference type="Proteomes" id="UP001633002"/>
    </source>
</evidence>
<comment type="caution">
    <text evidence="1">The sequence shown here is derived from an EMBL/GenBank/DDBJ whole genome shotgun (WGS) entry which is preliminary data.</text>
</comment>
<sequence>MVMKILIMYLQSSKLTQRIPGIPHKGVKRLLLDCQILSVNLGNYHVTKKAPDSWSPLLPSFQL</sequence>
<protein>
    <submittedName>
        <fullName evidence="1">Uncharacterized protein</fullName>
    </submittedName>
</protein>
<evidence type="ECO:0000313" key="1">
    <source>
        <dbReference type="EMBL" id="KAL3702548.1"/>
    </source>
</evidence>
<dbReference type="AlphaFoldDB" id="A0ABD3IFP5"/>
<name>A0ABD3IFP5_9MARC</name>
<organism evidence="1 2">
    <name type="scientific">Riccia sorocarpa</name>
    <dbReference type="NCBI Taxonomy" id="122646"/>
    <lineage>
        <taxon>Eukaryota</taxon>
        <taxon>Viridiplantae</taxon>
        <taxon>Streptophyta</taxon>
        <taxon>Embryophyta</taxon>
        <taxon>Marchantiophyta</taxon>
        <taxon>Marchantiopsida</taxon>
        <taxon>Marchantiidae</taxon>
        <taxon>Marchantiales</taxon>
        <taxon>Ricciaceae</taxon>
        <taxon>Riccia</taxon>
    </lineage>
</organism>
<accession>A0ABD3IFP5</accession>
<dbReference type="Proteomes" id="UP001633002">
    <property type="component" value="Unassembled WGS sequence"/>
</dbReference>